<dbReference type="AlphaFoldDB" id="A0AAD5WDD2"/>
<proteinExistence type="predicted"/>
<gene>
    <name evidence="1" type="ORF">KIN20_026990</name>
</gene>
<reference evidence="1" key="1">
    <citation type="submission" date="2021-06" db="EMBL/GenBank/DDBJ databases">
        <title>Parelaphostrongylus tenuis whole genome reference sequence.</title>
        <authorList>
            <person name="Garwood T.J."/>
            <person name="Larsen P.A."/>
            <person name="Fountain-Jones N.M."/>
            <person name="Garbe J.R."/>
            <person name="Macchietto M.G."/>
            <person name="Kania S.A."/>
            <person name="Gerhold R.W."/>
            <person name="Richards J.E."/>
            <person name="Wolf T.M."/>
        </authorList>
    </citation>
    <scope>NUCLEOTIDE SEQUENCE</scope>
    <source>
        <strain evidence="1">MNPRO001-30</strain>
        <tissue evidence="1">Meninges</tissue>
    </source>
</reference>
<organism evidence="1 2">
    <name type="scientific">Parelaphostrongylus tenuis</name>
    <name type="common">Meningeal worm</name>
    <dbReference type="NCBI Taxonomy" id="148309"/>
    <lineage>
        <taxon>Eukaryota</taxon>
        <taxon>Metazoa</taxon>
        <taxon>Ecdysozoa</taxon>
        <taxon>Nematoda</taxon>
        <taxon>Chromadorea</taxon>
        <taxon>Rhabditida</taxon>
        <taxon>Rhabditina</taxon>
        <taxon>Rhabditomorpha</taxon>
        <taxon>Strongyloidea</taxon>
        <taxon>Metastrongylidae</taxon>
        <taxon>Parelaphostrongylus</taxon>
    </lineage>
</organism>
<sequence length="128" mass="14975">MNVLDTTVVRSFSTESDITFFEQRYDSAAGKVRCHVIGLMEARRRHPLHAAASTKEDTFLEHPIVKVSGVSVLVKTTQTMNTDSVKQLTNRIERLWLMMRFDGSFDHHRCLLTNNKLLWRRRQRTVWT</sequence>
<keyword evidence="2" id="KW-1185">Reference proteome</keyword>
<name>A0AAD5WDD2_PARTN</name>
<dbReference type="EMBL" id="JAHQIW010005530">
    <property type="protein sequence ID" value="KAJ1366350.1"/>
    <property type="molecule type" value="Genomic_DNA"/>
</dbReference>
<dbReference type="Proteomes" id="UP001196413">
    <property type="component" value="Unassembled WGS sequence"/>
</dbReference>
<comment type="caution">
    <text evidence="1">The sequence shown here is derived from an EMBL/GenBank/DDBJ whole genome shotgun (WGS) entry which is preliminary data.</text>
</comment>
<protein>
    <submittedName>
        <fullName evidence="1">Uncharacterized protein</fullName>
    </submittedName>
</protein>
<evidence type="ECO:0000313" key="2">
    <source>
        <dbReference type="Proteomes" id="UP001196413"/>
    </source>
</evidence>
<evidence type="ECO:0000313" key="1">
    <source>
        <dbReference type="EMBL" id="KAJ1366350.1"/>
    </source>
</evidence>
<accession>A0AAD5WDD2</accession>